<feature type="transmembrane region" description="Helical" evidence="1">
    <location>
        <begin position="122"/>
        <end position="141"/>
    </location>
</feature>
<dbReference type="Proteomes" id="UP001168694">
    <property type="component" value="Unassembled WGS sequence"/>
</dbReference>
<evidence type="ECO:0008006" key="4">
    <source>
        <dbReference type="Google" id="ProtNLM"/>
    </source>
</evidence>
<name>A0ABT8EDU0_9BACL</name>
<dbReference type="PANTHER" id="PTHR40078:SF1">
    <property type="entry name" value="INTEGRAL MEMBRANE PROTEIN"/>
    <property type="match status" value="1"/>
</dbReference>
<feature type="transmembrane region" description="Helical" evidence="1">
    <location>
        <begin position="189"/>
        <end position="209"/>
    </location>
</feature>
<evidence type="ECO:0000256" key="1">
    <source>
        <dbReference type="SAM" id="Phobius"/>
    </source>
</evidence>
<dbReference type="RefSeq" id="WP_290402199.1">
    <property type="nucleotide sequence ID" value="NZ_JAUHLN010000011.1"/>
</dbReference>
<sequence>MAWNKKASYLEKGNGHKEMKKSLRILRLLSGLFLFALGSVLVMKANLGFGPWEVFQAGLTNFLPLTIGQATVLVSVVIVGLIILLKEKIGIGTLANMTLIGLFMDFILWTDILRTALGWPSGLGMLMLGLFTTALGSYFYISSGFGAGPRDSLMVSIRRRTGLPIGVCRSSLECSIAFVGWLLGGPLGMGTVVTAFGLGVFVQLVFRLFSFETTTMNHENLRETFKA</sequence>
<dbReference type="InterPro" id="IPR038750">
    <property type="entry name" value="YczE/YyaS-like"/>
</dbReference>
<protein>
    <recommendedName>
        <fullName evidence="4">Membrane protein YczE</fullName>
    </recommendedName>
</protein>
<keyword evidence="1" id="KW-0812">Transmembrane</keyword>
<keyword evidence="3" id="KW-1185">Reference proteome</keyword>
<feature type="transmembrane region" description="Helical" evidence="1">
    <location>
        <begin position="62"/>
        <end position="84"/>
    </location>
</feature>
<feature type="transmembrane region" description="Helical" evidence="1">
    <location>
        <begin position="25"/>
        <end position="42"/>
    </location>
</feature>
<evidence type="ECO:0000313" key="2">
    <source>
        <dbReference type="EMBL" id="MDN4076090.1"/>
    </source>
</evidence>
<proteinExistence type="predicted"/>
<accession>A0ABT8EDU0</accession>
<keyword evidence="1" id="KW-1133">Transmembrane helix</keyword>
<reference evidence="2" key="1">
    <citation type="submission" date="2023-06" db="EMBL/GenBank/DDBJ databases">
        <title>Draft Genome Sequences of Representative Paenibacillus Polymyxa, Bacillus cereus, Fictibacillus sp., and Brevibacillus agri Strains Isolated from Amazonian Dark Earth.</title>
        <authorList>
            <person name="Pellegrinetti T.A."/>
            <person name="Cunha I.C.M."/>
            <person name="Chaves M.G."/>
            <person name="Freitas A.S."/>
            <person name="Silva A.V.R."/>
            <person name="Tsai S.M."/>
            <person name="Mendes L.W."/>
        </authorList>
    </citation>
    <scope>NUCLEOTIDE SEQUENCE</scope>
    <source>
        <strain evidence="2">CENA-BCM004</strain>
    </source>
</reference>
<dbReference type="Pfam" id="PF19700">
    <property type="entry name" value="DUF6198"/>
    <property type="match status" value="1"/>
</dbReference>
<organism evidence="2 3">
    <name type="scientific">Fictibacillus terranigra</name>
    <dbReference type="NCBI Taxonomy" id="3058424"/>
    <lineage>
        <taxon>Bacteria</taxon>
        <taxon>Bacillati</taxon>
        <taxon>Bacillota</taxon>
        <taxon>Bacilli</taxon>
        <taxon>Bacillales</taxon>
        <taxon>Fictibacillaceae</taxon>
        <taxon>Fictibacillus</taxon>
    </lineage>
</organism>
<gene>
    <name evidence="2" type="ORF">QYF49_24465</name>
</gene>
<feature type="transmembrane region" description="Helical" evidence="1">
    <location>
        <begin position="91"/>
        <end position="110"/>
    </location>
</feature>
<dbReference type="EMBL" id="JAUHLN010000011">
    <property type="protein sequence ID" value="MDN4076090.1"/>
    <property type="molecule type" value="Genomic_DNA"/>
</dbReference>
<comment type="caution">
    <text evidence="2">The sequence shown here is derived from an EMBL/GenBank/DDBJ whole genome shotgun (WGS) entry which is preliminary data.</text>
</comment>
<keyword evidence="1" id="KW-0472">Membrane</keyword>
<evidence type="ECO:0000313" key="3">
    <source>
        <dbReference type="Proteomes" id="UP001168694"/>
    </source>
</evidence>
<dbReference type="PANTHER" id="PTHR40078">
    <property type="entry name" value="INTEGRAL MEMBRANE PROTEIN-RELATED"/>
    <property type="match status" value="1"/>
</dbReference>
<feature type="transmembrane region" description="Helical" evidence="1">
    <location>
        <begin position="162"/>
        <end position="183"/>
    </location>
</feature>